<gene>
    <name evidence="1" type="ORF">GGR14_001728</name>
</gene>
<dbReference type="Proteomes" id="UP000546007">
    <property type="component" value="Unassembled WGS sequence"/>
</dbReference>
<evidence type="ECO:0000313" key="1">
    <source>
        <dbReference type="EMBL" id="MBB4025944.1"/>
    </source>
</evidence>
<dbReference type="RefSeq" id="WP_229782914.1">
    <property type="nucleotide sequence ID" value="NZ_AP028155.1"/>
</dbReference>
<keyword evidence="2" id="KW-1185">Reference proteome</keyword>
<dbReference type="AlphaFoldDB" id="A0A7W6HVZ1"/>
<name>A0A7W6HVZ1_9BACT</name>
<organism evidence="1 2">
    <name type="scientific">Butyricimonas faecihominis</name>
    <dbReference type="NCBI Taxonomy" id="1472416"/>
    <lineage>
        <taxon>Bacteria</taxon>
        <taxon>Pseudomonadati</taxon>
        <taxon>Bacteroidota</taxon>
        <taxon>Bacteroidia</taxon>
        <taxon>Bacteroidales</taxon>
        <taxon>Odoribacteraceae</taxon>
        <taxon>Butyricimonas</taxon>
    </lineage>
</organism>
<sequence>MKYIWMMILLSALLYSGCKDVKVGYLFTHNAKYNPDSVVFKAYLDEANDDDAHRKKFEIPWQSQSLEGVQGTNPIRYSIERIDSDHNDPEILNQFSAVQKGIIQLPWNHTVPQGKYIISLRISNEGYSVVLDSMIIVIIK</sequence>
<reference evidence="1 2" key="1">
    <citation type="submission" date="2020-08" db="EMBL/GenBank/DDBJ databases">
        <title>Genomic Encyclopedia of Type Strains, Phase IV (KMG-IV): sequencing the most valuable type-strain genomes for metagenomic binning, comparative biology and taxonomic classification.</title>
        <authorList>
            <person name="Goeker M."/>
        </authorList>
    </citation>
    <scope>NUCLEOTIDE SEQUENCE [LARGE SCALE GENOMIC DNA]</scope>
    <source>
        <strain evidence="1 2">DSM 105721</strain>
    </source>
</reference>
<evidence type="ECO:0000313" key="2">
    <source>
        <dbReference type="Proteomes" id="UP000546007"/>
    </source>
</evidence>
<proteinExistence type="predicted"/>
<dbReference type="GeneID" id="93100455"/>
<dbReference type="EMBL" id="JACIES010000003">
    <property type="protein sequence ID" value="MBB4025944.1"/>
    <property type="molecule type" value="Genomic_DNA"/>
</dbReference>
<comment type="caution">
    <text evidence="1">The sequence shown here is derived from an EMBL/GenBank/DDBJ whole genome shotgun (WGS) entry which is preliminary data.</text>
</comment>
<protein>
    <submittedName>
        <fullName evidence="1">Uncharacterized protein</fullName>
    </submittedName>
</protein>
<accession>A0A7W6HVZ1</accession>